<dbReference type="Pfam" id="PF00892">
    <property type="entry name" value="EamA"/>
    <property type="match status" value="1"/>
</dbReference>
<dbReference type="EMBL" id="CP123759">
    <property type="protein sequence ID" value="WGO82610.1"/>
    <property type="molecule type" value="Genomic_DNA"/>
</dbReference>
<feature type="transmembrane region" description="Helical" evidence="6">
    <location>
        <begin position="75"/>
        <end position="92"/>
    </location>
</feature>
<evidence type="ECO:0000313" key="8">
    <source>
        <dbReference type="EMBL" id="WGO82610.1"/>
    </source>
</evidence>
<evidence type="ECO:0000256" key="5">
    <source>
        <dbReference type="ARBA" id="ARBA00023136"/>
    </source>
</evidence>
<dbReference type="NCBIfam" id="NF007823">
    <property type="entry name" value="PRK10532.1"/>
    <property type="match status" value="1"/>
</dbReference>
<dbReference type="InterPro" id="IPR000620">
    <property type="entry name" value="EamA_dom"/>
</dbReference>
<dbReference type="Gene3D" id="1.10.3730.20">
    <property type="match status" value="1"/>
</dbReference>
<keyword evidence="4 6" id="KW-1133">Transmembrane helix</keyword>
<name>A0ABY8P192_9GAMM</name>
<dbReference type="Proteomes" id="UP001231859">
    <property type="component" value="Chromosome"/>
</dbReference>
<feature type="transmembrane region" description="Helical" evidence="6">
    <location>
        <begin position="239"/>
        <end position="259"/>
    </location>
</feature>
<dbReference type="InterPro" id="IPR037185">
    <property type="entry name" value="EmrE-like"/>
</dbReference>
<keyword evidence="5 6" id="KW-0472">Membrane</keyword>
<dbReference type="SUPFAM" id="SSF103481">
    <property type="entry name" value="Multidrug resistance efflux transporter EmrE"/>
    <property type="match status" value="2"/>
</dbReference>
<evidence type="ECO:0000259" key="7">
    <source>
        <dbReference type="Pfam" id="PF00892"/>
    </source>
</evidence>
<gene>
    <name evidence="8" type="primary">rhtA</name>
    <name evidence="8" type="ORF">QG404_09460</name>
</gene>
<feature type="transmembrane region" description="Helical" evidence="6">
    <location>
        <begin position="265"/>
        <end position="285"/>
    </location>
</feature>
<feature type="transmembrane region" description="Helical" evidence="6">
    <location>
        <begin position="98"/>
        <end position="116"/>
    </location>
</feature>
<dbReference type="PANTHER" id="PTHR42920:SF24">
    <property type="entry name" value="AROMATIC AMINO ACID EXPORTER YDDG"/>
    <property type="match status" value="1"/>
</dbReference>
<feature type="transmembrane region" description="Helical" evidence="6">
    <location>
        <begin position="207"/>
        <end position="227"/>
    </location>
</feature>
<evidence type="ECO:0000256" key="3">
    <source>
        <dbReference type="ARBA" id="ARBA00022692"/>
    </source>
</evidence>
<dbReference type="PANTHER" id="PTHR42920">
    <property type="entry name" value="OS03G0707200 PROTEIN-RELATED"/>
    <property type="match status" value="1"/>
</dbReference>
<protein>
    <submittedName>
        <fullName evidence="8">Threonine/homoserine exporter RhtA</fullName>
    </submittedName>
</protein>
<feature type="transmembrane region" description="Helical" evidence="6">
    <location>
        <begin position="149"/>
        <end position="167"/>
    </location>
</feature>
<evidence type="ECO:0000256" key="1">
    <source>
        <dbReference type="ARBA" id="ARBA00004651"/>
    </source>
</evidence>
<sequence>MSFVLNQKRKTLLPVLLLLFAMLSIQSGASLAKSLFPTIGALGVTALRLFLATIILFIIFKPWRKKLRGHSLKHLLIYGISLGSMNSLFYLSLERIPLGIAVALEFTGPLAVAMFSSRRAIDFVWILMVIVGLAFLLPIGNSINSLDPVGIVYALAAGICWGMYIIFGQRAGAGYGSATVALGSFISTLIFFPVGLLTVGIEPLFDLSILPIALAVAILSTAFPYTLEMFALTRMPAKTFGTLMSLEPAMGAFMGMIFLNEHLTLTQWFALFCIIGASIGSTSTMKSKTETVEIN</sequence>
<feature type="domain" description="EamA" evidence="7">
    <location>
        <begin position="150"/>
        <end position="279"/>
    </location>
</feature>
<keyword evidence="2" id="KW-1003">Cell membrane</keyword>
<keyword evidence="3 6" id="KW-0812">Transmembrane</keyword>
<feature type="transmembrane region" description="Helical" evidence="6">
    <location>
        <begin position="42"/>
        <end position="63"/>
    </location>
</feature>
<accession>A0ABY8P192</accession>
<evidence type="ECO:0000313" key="9">
    <source>
        <dbReference type="Proteomes" id="UP001231859"/>
    </source>
</evidence>
<feature type="transmembrane region" description="Helical" evidence="6">
    <location>
        <begin position="123"/>
        <end position="143"/>
    </location>
</feature>
<evidence type="ECO:0000256" key="2">
    <source>
        <dbReference type="ARBA" id="ARBA00022475"/>
    </source>
</evidence>
<reference evidence="8 9" key="1">
    <citation type="submission" date="2023-04" db="EMBL/GenBank/DDBJ databases">
        <title>Genome dynamics across the evolutionary transition to endosymbiosis.</title>
        <authorList>
            <person name="Siozios S."/>
            <person name="Nadal-Jimenez P."/>
            <person name="Azagi T."/>
            <person name="Sprong H."/>
            <person name="Frost C.L."/>
            <person name="Parratt S.R."/>
            <person name="Taylor G."/>
            <person name="Brettell L."/>
            <person name="Lew K.C."/>
            <person name="Croft L."/>
            <person name="King K.C."/>
            <person name="Brockhurst M.A."/>
            <person name="Hypsa V."/>
            <person name="Novakova E."/>
            <person name="Darby A.C."/>
            <person name="Hurst G.D.D."/>
        </authorList>
    </citation>
    <scope>NUCLEOTIDE SEQUENCE [LARGE SCALE GENOMIC DNA]</scope>
    <source>
        <strain evidence="9">aApi_AU</strain>
    </source>
</reference>
<organism evidence="8 9">
    <name type="scientific">Arsenophonus apicola</name>
    <dbReference type="NCBI Taxonomy" id="2879119"/>
    <lineage>
        <taxon>Bacteria</taxon>
        <taxon>Pseudomonadati</taxon>
        <taxon>Pseudomonadota</taxon>
        <taxon>Gammaproteobacteria</taxon>
        <taxon>Enterobacterales</taxon>
        <taxon>Morganellaceae</taxon>
        <taxon>Arsenophonus</taxon>
    </lineage>
</organism>
<dbReference type="InterPro" id="IPR051258">
    <property type="entry name" value="Diverse_Substrate_Transporter"/>
</dbReference>
<keyword evidence="9" id="KW-1185">Reference proteome</keyword>
<proteinExistence type="predicted"/>
<dbReference type="RefSeq" id="WP_280937317.1">
    <property type="nucleotide sequence ID" value="NZ_CP123759.1"/>
</dbReference>
<feature type="transmembrane region" description="Helical" evidence="6">
    <location>
        <begin position="179"/>
        <end position="201"/>
    </location>
</feature>
<evidence type="ECO:0000256" key="4">
    <source>
        <dbReference type="ARBA" id="ARBA00022989"/>
    </source>
</evidence>
<evidence type="ECO:0000256" key="6">
    <source>
        <dbReference type="SAM" id="Phobius"/>
    </source>
</evidence>
<comment type="subcellular location">
    <subcellularLocation>
        <location evidence="1">Cell membrane</location>
        <topology evidence="1">Multi-pass membrane protein</topology>
    </subcellularLocation>
</comment>